<name>A0AA36AIN2_OCTVU</name>
<dbReference type="AlphaFoldDB" id="A0AA36AIN2"/>
<proteinExistence type="predicted"/>
<organism evidence="1 2">
    <name type="scientific">Octopus vulgaris</name>
    <name type="common">Common octopus</name>
    <dbReference type="NCBI Taxonomy" id="6645"/>
    <lineage>
        <taxon>Eukaryota</taxon>
        <taxon>Metazoa</taxon>
        <taxon>Spiralia</taxon>
        <taxon>Lophotrochozoa</taxon>
        <taxon>Mollusca</taxon>
        <taxon>Cephalopoda</taxon>
        <taxon>Coleoidea</taxon>
        <taxon>Octopodiformes</taxon>
        <taxon>Octopoda</taxon>
        <taxon>Incirrata</taxon>
        <taxon>Octopodidae</taxon>
        <taxon>Octopus</taxon>
    </lineage>
</organism>
<accession>A0AA36AIN2</accession>
<keyword evidence="2" id="KW-1185">Reference proteome</keyword>
<evidence type="ECO:0000313" key="2">
    <source>
        <dbReference type="Proteomes" id="UP001162480"/>
    </source>
</evidence>
<dbReference type="Proteomes" id="UP001162480">
    <property type="component" value="Chromosome 1"/>
</dbReference>
<gene>
    <name evidence="1" type="ORF">OCTVUL_1B010284</name>
</gene>
<dbReference type="EMBL" id="OX597814">
    <property type="protein sequence ID" value="CAI9716111.1"/>
    <property type="molecule type" value="Genomic_DNA"/>
</dbReference>
<evidence type="ECO:0000313" key="1">
    <source>
        <dbReference type="EMBL" id="CAI9716111.1"/>
    </source>
</evidence>
<protein>
    <submittedName>
        <fullName evidence="1">Uncharacterized protein</fullName>
    </submittedName>
</protein>
<sequence>MTPQQLGEYKMLIVVHVNVFDKNGFGLSNAEVLHESTFLKHCIIRRLSLPSRLHTEHDEITRKIGGMCLLNHAYSLERHSKKESLVLFFFVSQF</sequence>
<reference evidence="1" key="1">
    <citation type="submission" date="2023-08" db="EMBL/GenBank/DDBJ databases">
        <authorList>
            <person name="Alioto T."/>
            <person name="Alioto T."/>
            <person name="Gomez Garrido J."/>
        </authorList>
    </citation>
    <scope>NUCLEOTIDE SEQUENCE</scope>
</reference>